<gene>
    <name evidence="4" type="ORF">EKK97_14095</name>
</gene>
<reference evidence="4 5" key="1">
    <citation type="submission" date="2019-01" db="EMBL/GenBank/DDBJ databases">
        <title>Complete genome of a denitifying bacterium Halomons sp. BC-M4-5.</title>
        <authorList>
            <person name="Wang L."/>
            <person name="Shao Z."/>
        </authorList>
    </citation>
    <scope>NUCLEOTIDE SEQUENCE [LARGE SCALE GENOMIC DNA]</scope>
    <source>
        <strain evidence="4 5">BC-M4-5</strain>
    </source>
</reference>
<keyword evidence="5" id="KW-1185">Reference proteome</keyword>
<dbReference type="RefSeq" id="WP_159552806.1">
    <property type="nucleotide sequence ID" value="NZ_CP035042.1"/>
</dbReference>
<name>A0A6I6SPJ6_9GAMM</name>
<evidence type="ECO:0000313" key="5">
    <source>
        <dbReference type="Proteomes" id="UP000464013"/>
    </source>
</evidence>
<dbReference type="KEGG" id="htx:EKK97_14095"/>
<feature type="transmembrane region" description="Helical" evidence="1">
    <location>
        <begin position="221"/>
        <end position="245"/>
    </location>
</feature>
<sequence length="655" mass="72460">MGSPHYRPDIDGLRAIAVLSVIIYHVNNEWLSGGFVGVDMFFVISGYLITSIIYKSAEDGSFSFIDFYARRIRRIVPASFFVTLVTVIAGSVLFLPEDAQSLSESAIATALSVANVYFWLFLDTDYFAASSDLSPLLHMWSLGVEEQFYLIWPAVLIFALSIGGKRAVIIASVLVTVASFAVGEYYLDKDSLFSYYMLPSRAGELMIGGLAYFISDRRGMFSSYFASTLAGFAGVALITYSLWIIDSATGFPGFAAIPATVGTALLILAGVNQKTIVSKVLSIKAMTSIGLLSFSLYLWHWPVLSFYRYAFGDPYKGLPLIICLSLIVFLSTASYFLIEKPFRGQRSGSLLNRSAPYASLTIILLAFSSLVVAKNGFVASLSPNDYLARLENLNDNTLAANRYRYNCQTSNFNASLIRHPRCVSDFGQGDPSILLFGDSNAAHYLGYFRELARDEELSIMNISHSSCPPIFGSGWEYARANKSSCRSYLQEVERIVSDFSVVIIGANWTGFVGEDYREDVSRTIGFLSDNVRNVVIALKVPVFPLYDRYCSSKSLKIPWMNCSERSYIRYGSDHDINNFLISLASTYENVRTVSIREHVCGSSGCSAYLNGDPIYFNPTHLSMKGSEALGKIAISTGNIFTEIENSDNLAYNIHE</sequence>
<keyword evidence="1" id="KW-0812">Transmembrane</keyword>
<dbReference type="Pfam" id="PF01757">
    <property type="entry name" value="Acyl_transf_3"/>
    <property type="match status" value="1"/>
</dbReference>
<keyword evidence="4" id="KW-0012">Acyltransferase</keyword>
<feature type="transmembrane region" description="Helical" evidence="1">
    <location>
        <begin position="75"/>
        <end position="95"/>
    </location>
</feature>
<feature type="transmembrane region" description="Helical" evidence="1">
    <location>
        <begin position="139"/>
        <end position="160"/>
    </location>
</feature>
<protein>
    <submittedName>
        <fullName evidence="4">Acyltransferase</fullName>
    </submittedName>
</protein>
<evidence type="ECO:0000259" key="3">
    <source>
        <dbReference type="Pfam" id="PF19040"/>
    </source>
</evidence>
<dbReference type="AlphaFoldDB" id="A0A6I6SPJ6"/>
<dbReference type="InterPro" id="IPR043968">
    <property type="entry name" value="SGNH"/>
</dbReference>
<dbReference type="Pfam" id="PF19040">
    <property type="entry name" value="SGNH"/>
    <property type="match status" value="1"/>
</dbReference>
<keyword evidence="4" id="KW-0808">Transferase</keyword>
<dbReference type="OrthoDB" id="9767863at2"/>
<dbReference type="PANTHER" id="PTHR23028">
    <property type="entry name" value="ACETYLTRANSFERASE"/>
    <property type="match status" value="1"/>
</dbReference>
<dbReference type="EMBL" id="CP035042">
    <property type="protein sequence ID" value="QHC50496.1"/>
    <property type="molecule type" value="Genomic_DNA"/>
</dbReference>
<organism evidence="4 5">
    <name type="scientific">Billgrantia tianxiuensis</name>
    <dbReference type="NCBI Taxonomy" id="2497861"/>
    <lineage>
        <taxon>Bacteria</taxon>
        <taxon>Pseudomonadati</taxon>
        <taxon>Pseudomonadota</taxon>
        <taxon>Gammaproteobacteria</taxon>
        <taxon>Oceanospirillales</taxon>
        <taxon>Halomonadaceae</taxon>
        <taxon>Billgrantia</taxon>
    </lineage>
</organism>
<dbReference type="InterPro" id="IPR050879">
    <property type="entry name" value="Acyltransferase_3"/>
</dbReference>
<evidence type="ECO:0000256" key="1">
    <source>
        <dbReference type="SAM" id="Phobius"/>
    </source>
</evidence>
<dbReference type="GO" id="GO:0009103">
    <property type="term" value="P:lipopolysaccharide biosynthetic process"/>
    <property type="evidence" value="ECO:0007669"/>
    <property type="project" value="TreeGrafter"/>
</dbReference>
<dbReference type="Proteomes" id="UP000464013">
    <property type="component" value="Chromosome"/>
</dbReference>
<feature type="domain" description="SGNH" evidence="3">
    <location>
        <begin position="418"/>
        <end position="632"/>
    </location>
</feature>
<dbReference type="GO" id="GO:0016747">
    <property type="term" value="F:acyltransferase activity, transferring groups other than amino-acyl groups"/>
    <property type="evidence" value="ECO:0007669"/>
    <property type="project" value="InterPro"/>
</dbReference>
<accession>A0A6I6SPJ6</accession>
<feature type="transmembrane region" description="Helical" evidence="1">
    <location>
        <begin position="33"/>
        <end position="54"/>
    </location>
</feature>
<feature type="transmembrane region" description="Helical" evidence="1">
    <location>
        <begin position="281"/>
        <end position="299"/>
    </location>
</feature>
<feature type="domain" description="Acyltransferase 3" evidence="2">
    <location>
        <begin position="9"/>
        <end position="330"/>
    </location>
</feature>
<keyword evidence="1" id="KW-0472">Membrane</keyword>
<keyword evidence="1" id="KW-1133">Transmembrane helix</keyword>
<dbReference type="InterPro" id="IPR002656">
    <property type="entry name" value="Acyl_transf_3_dom"/>
</dbReference>
<proteinExistence type="predicted"/>
<evidence type="ECO:0000313" key="4">
    <source>
        <dbReference type="EMBL" id="QHC50496.1"/>
    </source>
</evidence>
<feature type="transmembrane region" description="Helical" evidence="1">
    <location>
        <begin position="193"/>
        <end position="214"/>
    </location>
</feature>
<feature type="transmembrane region" description="Helical" evidence="1">
    <location>
        <begin position="319"/>
        <end position="338"/>
    </location>
</feature>
<dbReference type="GO" id="GO:0016020">
    <property type="term" value="C:membrane"/>
    <property type="evidence" value="ECO:0007669"/>
    <property type="project" value="TreeGrafter"/>
</dbReference>
<feature type="transmembrane region" description="Helical" evidence="1">
    <location>
        <begin position="251"/>
        <end position="269"/>
    </location>
</feature>
<evidence type="ECO:0000259" key="2">
    <source>
        <dbReference type="Pfam" id="PF01757"/>
    </source>
</evidence>
<dbReference type="PANTHER" id="PTHR23028:SF53">
    <property type="entry name" value="ACYL_TRANSF_3 DOMAIN-CONTAINING PROTEIN"/>
    <property type="match status" value="1"/>
</dbReference>
<feature type="transmembrane region" description="Helical" evidence="1">
    <location>
        <begin position="350"/>
        <end position="373"/>
    </location>
</feature>